<dbReference type="PIRSF" id="PIRSF000521">
    <property type="entry name" value="Transaminase_4ab_Lys_Orn"/>
    <property type="match status" value="1"/>
</dbReference>
<dbReference type="FunFam" id="3.40.640.10:FF:000011">
    <property type="entry name" value="Ornithine aminotransferase"/>
    <property type="match status" value="1"/>
</dbReference>
<evidence type="ECO:0000256" key="3">
    <source>
        <dbReference type="ARBA" id="ARBA00012924"/>
    </source>
</evidence>
<evidence type="ECO:0000256" key="1">
    <source>
        <dbReference type="ARBA" id="ARBA00001933"/>
    </source>
</evidence>
<dbReference type="InterPro" id="IPR015424">
    <property type="entry name" value="PyrdxlP-dep_Trfase"/>
</dbReference>
<sequence>MNTSEKLIATEQRLGAHNYKPLDVVLTRGEGVHVWDTDGNRYLDCLSAYSAVNQGHCHPKILAAMVEQAGRLTLTSRAFRNDQLAYLYEELAALTGSHKILPMNSGAEAVETAIKAVRKWGYEVKGVPEGQAEIIVCADNFHGRTLSIISFSTDPDARTGFGPYTSGFRTIPFGDAEAFEAAINGNTVAALIEPIQGEAGVIIPPAGYFTRIRELCTDNNVTLILDEIQTGLGRTGKLLAEEHEGIEADVTLIGKALSGGFYPVSAVLSNSAVLGVLKPGQHGSTFGGNPLACAVARAALKVLTEEGMIENAADMGDYFLEGLRSIRSNIVRDVRGRGLMMAVELEPEAGGARQYCHALKERGLLAKDTHDHTIRLAPPLVITREQVDWAVSQIEKTIS</sequence>
<evidence type="ECO:0000256" key="2">
    <source>
        <dbReference type="ARBA" id="ARBA00004998"/>
    </source>
</evidence>
<dbReference type="GO" id="GO:0030170">
    <property type="term" value="F:pyridoxal phosphate binding"/>
    <property type="evidence" value="ECO:0007669"/>
    <property type="project" value="InterPro"/>
</dbReference>
<organism evidence="9 10">
    <name type="scientific">Rhizobium leguminosarum</name>
    <dbReference type="NCBI Taxonomy" id="384"/>
    <lineage>
        <taxon>Bacteria</taxon>
        <taxon>Pseudomonadati</taxon>
        <taxon>Pseudomonadota</taxon>
        <taxon>Alphaproteobacteria</taxon>
        <taxon>Hyphomicrobiales</taxon>
        <taxon>Rhizobiaceae</taxon>
        <taxon>Rhizobium/Agrobacterium group</taxon>
        <taxon>Rhizobium</taxon>
    </lineage>
</organism>
<dbReference type="PANTHER" id="PTHR11986">
    <property type="entry name" value="AMINOTRANSFERASE CLASS III"/>
    <property type="match status" value="1"/>
</dbReference>
<dbReference type="EMBL" id="JACBZV010000005">
    <property type="protein sequence ID" value="NYJ12485.1"/>
    <property type="molecule type" value="Genomic_DNA"/>
</dbReference>
<dbReference type="CDD" id="cd00610">
    <property type="entry name" value="OAT_like"/>
    <property type="match status" value="1"/>
</dbReference>
<name>A0A7Z0IYW7_RHILE</name>
<evidence type="ECO:0000313" key="10">
    <source>
        <dbReference type="Proteomes" id="UP000535276"/>
    </source>
</evidence>
<comment type="similarity">
    <text evidence="8">Belongs to the class-III pyridoxal-phosphate-dependent aminotransferase family.</text>
</comment>
<evidence type="ECO:0000256" key="7">
    <source>
        <dbReference type="ARBA" id="ARBA00030587"/>
    </source>
</evidence>
<proteinExistence type="inferred from homology"/>
<dbReference type="PROSITE" id="PS00600">
    <property type="entry name" value="AA_TRANSFER_CLASS_3"/>
    <property type="match status" value="1"/>
</dbReference>
<dbReference type="SUPFAM" id="SSF53383">
    <property type="entry name" value="PLP-dependent transferases"/>
    <property type="match status" value="1"/>
</dbReference>
<comment type="cofactor">
    <cofactor evidence="1">
        <name>pyridoxal 5'-phosphate</name>
        <dbReference type="ChEBI" id="CHEBI:597326"/>
    </cofactor>
</comment>
<dbReference type="InterPro" id="IPR050103">
    <property type="entry name" value="Class-III_PLP-dep_AT"/>
</dbReference>
<dbReference type="AlphaFoldDB" id="A0A7Z0IYW7"/>
<dbReference type="InterPro" id="IPR005814">
    <property type="entry name" value="Aminotrans_3"/>
</dbReference>
<dbReference type="EC" id="2.6.1.13" evidence="3"/>
<evidence type="ECO:0000256" key="6">
    <source>
        <dbReference type="ARBA" id="ARBA00022898"/>
    </source>
</evidence>
<dbReference type="InterPro" id="IPR015422">
    <property type="entry name" value="PyrdxlP-dep_Trfase_small"/>
</dbReference>
<dbReference type="FunFam" id="3.90.1150.10:FF:000152">
    <property type="entry name" value="Ornithine aminotransferase"/>
    <property type="match status" value="1"/>
</dbReference>
<dbReference type="Pfam" id="PF00202">
    <property type="entry name" value="Aminotran_3"/>
    <property type="match status" value="1"/>
</dbReference>
<dbReference type="GO" id="GO:0055129">
    <property type="term" value="P:L-proline biosynthetic process"/>
    <property type="evidence" value="ECO:0007669"/>
    <property type="project" value="UniProtKB-UniPathway"/>
</dbReference>
<dbReference type="InterPro" id="IPR049704">
    <property type="entry name" value="Aminotrans_3_PPA_site"/>
</dbReference>
<dbReference type="GO" id="GO:0004587">
    <property type="term" value="F:ornithine aminotransferase activity"/>
    <property type="evidence" value="ECO:0007669"/>
    <property type="project" value="UniProtKB-EC"/>
</dbReference>
<dbReference type="GO" id="GO:0042802">
    <property type="term" value="F:identical protein binding"/>
    <property type="evidence" value="ECO:0007669"/>
    <property type="project" value="TreeGrafter"/>
</dbReference>
<dbReference type="PANTHER" id="PTHR11986:SF18">
    <property type="entry name" value="ORNITHINE AMINOTRANSFERASE, MITOCHONDRIAL"/>
    <property type="match status" value="1"/>
</dbReference>
<evidence type="ECO:0000256" key="8">
    <source>
        <dbReference type="RuleBase" id="RU003560"/>
    </source>
</evidence>
<dbReference type="Gene3D" id="3.90.1150.10">
    <property type="entry name" value="Aspartate Aminotransferase, domain 1"/>
    <property type="match status" value="1"/>
</dbReference>
<protein>
    <recommendedName>
        <fullName evidence="3">ornithine aminotransferase</fullName>
        <ecNumber evidence="3">2.6.1.13</ecNumber>
    </recommendedName>
    <alternativeName>
        <fullName evidence="7">Ornithine--oxo-acid aminotransferase</fullName>
    </alternativeName>
</protein>
<keyword evidence="4 9" id="KW-0032">Aminotransferase</keyword>
<evidence type="ECO:0000256" key="5">
    <source>
        <dbReference type="ARBA" id="ARBA00022679"/>
    </source>
</evidence>
<keyword evidence="6 8" id="KW-0663">Pyridoxal phosphate</keyword>
<gene>
    <name evidence="9" type="ORF">GGI64_003551</name>
</gene>
<dbReference type="NCBIfam" id="TIGR01885">
    <property type="entry name" value="Orn_aminotrans"/>
    <property type="match status" value="1"/>
</dbReference>
<dbReference type="InterPro" id="IPR010164">
    <property type="entry name" value="Orn_aminotrans"/>
</dbReference>
<accession>A0A7Z0IYW7</accession>
<dbReference type="Proteomes" id="UP000535276">
    <property type="component" value="Unassembled WGS sequence"/>
</dbReference>
<dbReference type="Gene3D" id="3.40.640.10">
    <property type="entry name" value="Type I PLP-dependent aspartate aminotransferase-like (Major domain)"/>
    <property type="match status" value="1"/>
</dbReference>
<reference evidence="9 10" key="1">
    <citation type="submission" date="2020-07" db="EMBL/GenBank/DDBJ databases">
        <title>Genomic Encyclopedia of Type Strains, Phase IV (KMG-V): Genome sequencing to study the core and pangenomes of soil and plant-associated prokaryotes.</title>
        <authorList>
            <person name="Whitman W."/>
        </authorList>
    </citation>
    <scope>NUCLEOTIDE SEQUENCE [LARGE SCALE GENOMIC DNA]</scope>
    <source>
        <strain evidence="9 10">SEMIA 4052</strain>
    </source>
</reference>
<dbReference type="RefSeq" id="WP_012559172.1">
    <property type="nucleotide sequence ID" value="NZ_JACBZV010000005.1"/>
</dbReference>
<keyword evidence="5 9" id="KW-0808">Transferase</keyword>
<evidence type="ECO:0000313" key="9">
    <source>
        <dbReference type="EMBL" id="NYJ12485.1"/>
    </source>
</evidence>
<comment type="pathway">
    <text evidence="2">Amino-acid biosynthesis; L-proline biosynthesis; L-glutamate 5-semialdehyde from L-ornithine: step 1/1.</text>
</comment>
<dbReference type="InterPro" id="IPR015421">
    <property type="entry name" value="PyrdxlP-dep_Trfase_major"/>
</dbReference>
<dbReference type="UniPathway" id="UPA00098">
    <property type="reaction ID" value="UER00358"/>
</dbReference>
<comment type="caution">
    <text evidence="9">The sequence shown here is derived from an EMBL/GenBank/DDBJ whole genome shotgun (WGS) entry which is preliminary data.</text>
</comment>
<evidence type="ECO:0000256" key="4">
    <source>
        <dbReference type="ARBA" id="ARBA00022576"/>
    </source>
</evidence>